<name>A0A645HVN3_9ZZZZ</name>
<organism evidence="2">
    <name type="scientific">bioreactor metagenome</name>
    <dbReference type="NCBI Taxonomy" id="1076179"/>
    <lineage>
        <taxon>unclassified sequences</taxon>
        <taxon>metagenomes</taxon>
        <taxon>ecological metagenomes</taxon>
    </lineage>
</organism>
<comment type="caution">
    <text evidence="2">The sequence shown here is derived from an EMBL/GenBank/DDBJ whole genome shotgun (WGS) entry which is preliminary data.</text>
</comment>
<accession>A0A645HVN3</accession>
<feature type="domain" description="Argininosuccinate lyase C-terminal" evidence="1">
    <location>
        <begin position="1"/>
        <end position="54"/>
    </location>
</feature>
<reference evidence="2" key="1">
    <citation type="submission" date="2019-08" db="EMBL/GenBank/DDBJ databases">
        <authorList>
            <person name="Kucharzyk K."/>
            <person name="Murdoch R.W."/>
            <person name="Higgins S."/>
            <person name="Loffler F."/>
        </authorList>
    </citation>
    <scope>NUCLEOTIDE SEQUENCE</scope>
</reference>
<dbReference type="InterPro" id="IPR008948">
    <property type="entry name" value="L-Aspartase-like"/>
</dbReference>
<protein>
    <submittedName>
        <fullName evidence="2">Argininosuccinate lyase</fullName>
        <ecNumber evidence="2">4.3.2.1</ecNumber>
    </submittedName>
</protein>
<dbReference type="Pfam" id="PF14698">
    <property type="entry name" value="ASL_C2"/>
    <property type="match status" value="1"/>
</dbReference>
<dbReference type="Gene3D" id="1.10.40.30">
    <property type="entry name" value="Fumarase/aspartase (C-terminal domain)"/>
    <property type="match status" value="1"/>
</dbReference>
<dbReference type="GO" id="GO:0005829">
    <property type="term" value="C:cytosol"/>
    <property type="evidence" value="ECO:0007669"/>
    <property type="project" value="TreeGrafter"/>
</dbReference>
<sequence length="81" mass="9271">MPFRSAYKVTGELVAHCIANGQTLESLRLEDYQVASPLFEEDIFEAISLESCVQKRRSQGGTAPEQVRTQIAWVREKLKEW</sequence>
<gene>
    <name evidence="2" type="primary">argH_48</name>
    <name evidence="2" type="ORF">SDC9_190606</name>
</gene>
<dbReference type="PANTHER" id="PTHR43814:SF1">
    <property type="entry name" value="ARGININOSUCCINATE LYASE"/>
    <property type="match status" value="1"/>
</dbReference>
<dbReference type="PANTHER" id="PTHR43814">
    <property type="entry name" value="ARGININOSUCCINATE LYASE"/>
    <property type="match status" value="1"/>
</dbReference>
<dbReference type="SUPFAM" id="SSF48557">
    <property type="entry name" value="L-aspartase-like"/>
    <property type="match status" value="1"/>
</dbReference>
<dbReference type="GO" id="GO:0042450">
    <property type="term" value="P:L-arginine biosynthetic process via ornithine"/>
    <property type="evidence" value="ECO:0007669"/>
    <property type="project" value="InterPro"/>
</dbReference>
<proteinExistence type="predicted"/>
<dbReference type="EMBL" id="VSSQ01101189">
    <property type="protein sequence ID" value="MPN43047.1"/>
    <property type="molecule type" value="Genomic_DNA"/>
</dbReference>
<dbReference type="EC" id="4.3.2.1" evidence="2"/>
<dbReference type="InterPro" id="IPR029419">
    <property type="entry name" value="Arg_succ_lyase_C"/>
</dbReference>
<dbReference type="Gene3D" id="1.20.200.10">
    <property type="entry name" value="Fumarase/aspartase (Central domain)"/>
    <property type="match status" value="1"/>
</dbReference>
<dbReference type="InterPro" id="IPR009049">
    <property type="entry name" value="Argininosuccinate_lyase"/>
</dbReference>
<evidence type="ECO:0000259" key="1">
    <source>
        <dbReference type="Pfam" id="PF14698"/>
    </source>
</evidence>
<evidence type="ECO:0000313" key="2">
    <source>
        <dbReference type="EMBL" id="MPN43047.1"/>
    </source>
</evidence>
<dbReference type="GO" id="GO:0004056">
    <property type="term" value="F:argininosuccinate lyase activity"/>
    <property type="evidence" value="ECO:0007669"/>
    <property type="project" value="UniProtKB-EC"/>
</dbReference>
<keyword evidence="2" id="KW-0456">Lyase</keyword>
<dbReference type="AlphaFoldDB" id="A0A645HVN3"/>